<dbReference type="SMART" id="SM00829">
    <property type="entry name" value="PKS_ER"/>
    <property type="match status" value="1"/>
</dbReference>
<dbReference type="Gene3D" id="3.90.180.10">
    <property type="entry name" value="Medium-chain alcohol dehydrogenases, catalytic domain"/>
    <property type="match status" value="1"/>
</dbReference>
<dbReference type="InterPro" id="IPR020843">
    <property type="entry name" value="ER"/>
</dbReference>
<dbReference type="EMBL" id="LVYI01000007">
    <property type="protein sequence ID" value="OAP57833.1"/>
    <property type="molecule type" value="Genomic_DNA"/>
</dbReference>
<dbReference type="SUPFAM" id="SSF51735">
    <property type="entry name" value="NAD(P)-binding Rossmann-fold domains"/>
    <property type="match status" value="1"/>
</dbReference>
<feature type="region of interest" description="Disordered" evidence="7">
    <location>
        <begin position="236"/>
        <end position="258"/>
    </location>
</feature>
<dbReference type="GO" id="GO:0000721">
    <property type="term" value="F:(R,R)-butanediol dehydrogenase activity"/>
    <property type="evidence" value="ECO:0007669"/>
    <property type="project" value="TreeGrafter"/>
</dbReference>
<sequence length="396" mass="42491">MGSIRTFQALRLHGNRDIRLDEVESLPCGPHEVRLKIAYCGICGSDIHEFVAGPLFCPQAGTTDPYTGIGLPVTLGHEMSGSIVEVGSNVHHLHPGQKVCVNPSIHDAHYGVEPCSTCKIGRANICKRWSTYGLSGSGGGFADEIVLNALNCIPLPEGVSLKIGALTEPFAVAWHCVRISGFVPGQDVLVLGAGPIGLALLAVLRARGARKIIVSEIAEQRARQARELGADVVINPLEKKPDGRGEQQQSKRSSEQDPVTLAIHDMLGDGVDIAYDASGLQSTLDTAIRSVKSVGTIFNVAIHEKPLMINLNQLAVGEKRLMAGAAYTNEDFMPVLDMMTAGTKMFESFVSAVVPLRDIVQGGFQELMDHKDRHLKILIQPESNSDGEKNVPGIES</sequence>
<keyword evidence="3 6" id="KW-0479">Metal-binding</keyword>
<accession>A0A178ZF70</accession>
<protein>
    <recommendedName>
        <fullName evidence="8">Enoyl reductase (ER) domain-containing protein</fullName>
    </recommendedName>
</protein>
<gene>
    <name evidence="9" type="ORF">AYL99_08571</name>
</gene>
<dbReference type="InterPro" id="IPR013149">
    <property type="entry name" value="ADH-like_C"/>
</dbReference>
<dbReference type="CDD" id="cd08233">
    <property type="entry name" value="butanediol_DH_like"/>
    <property type="match status" value="1"/>
</dbReference>
<organism evidence="9 10">
    <name type="scientific">Fonsecaea erecta</name>
    <dbReference type="NCBI Taxonomy" id="1367422"/>
    <lineage>
        <taxon>Eukaryota</taxon>
        <taxon>Fungi</taxon>
        <taxon>Dikarya</taxon>
        <taxon>Ascomycota</taxon>
        <taxon>Pezizomycotina</taxon>
        <taxon>Eurotiomycetes</taxon>
        <taxon>Chaetothyriomycetidae</taxon>
        <taxon>Chaetothyriales</taxon>
        <taxon>Herpotrichiellaceae</taxon>
        <taxon>Fonsecaea</taxon>
    </lineage>
</organism>
<feature type="domain" description="Enoyl reductase (ER)" evidence="8">
    <location>
        <begin position="14"/>
        <end position="379"/>
    </location>
</feature>
<dbReference type="InterPro" id="IPR011032">
    <property type="entry name" value="GroES-like_sf"/>
</dbReference>
<evidence type="ECO:0000256" key="1">
    <source>
        <dbReference type="ARBA" id="ARBA00001947"/>
    </source>
</evidence>
<dbReference type="PANTHER" id="PTHR43161">
    <property type="entry name" value="SORBITOL DEHYDROGENASE"/>
    <property type="match status" value="1"/>
</dbReference>
<evidence type="ECO:0000256" key="7">
    <source>
        <dbReference type="SAM" id="MobiDB-lite"/>
    </source>
</evidence>
<keyword evidence="5" id="KW-0560">Oxidoreductase</keyword>
<dbReference type="Pfam" id="PF00107">
    <property type="entry name" value="ADH_zinc_N"/>
    <property type="match status" value="1"/>
</dbReference>
<dbReference type="GO" id="GO:0005737">
    <property type="term" value="C:cytoplasm"/>
    <property type="evidence" value="ECO:0007669"/>
    <property type="project" value="TreeGrafter"/>
</dbReference>
<dbReference type="GO" id="GO:0008270">
    <property type="term" value="F:zinc ion binding"/>
    <property type="evidence" value="ECO:0007669"/>
    <property type="project" value="InterPro"/>
</dbReference>
<proteinExistence type="inferred from homology"/>
<evidence type="ECO:0000256" key="5">
    <source>
        <dbReference type="ARBA" id="ARBA00023002"/>
    </source>
</evidence>
<comment type="cofactor">
    <cofactor evidence="1 6">
        <name>Zn(2+)</name>
        <dbReference type="ChEBI" id="CHEBI:29105"/>
    </cofactor>
</comment>
<dbReference type="PANTHER" id="PTHR43161:SF23">
    <property type="entry name" value="(R,R)-BUTANEDIOL DEHYDROGENASE-RELATED"/>
    <property type="match status" value="1"/>
</dbReference>
<keyword evidence="4 6" id="KW-0862">Zinc</keyword>
<name>A0A178ZF70_9EURO</name>
<evidence type="ECO:0000256" key="2">
    <source>
        <dbReference type="ARBA" id="ARBA00008072"/>
    </source>
</evidence>
<dbReference type="InterPro" id="IPR036291">
    <property type="entry name" value="NAD(P)-bd_dom_sf"/>
</dbReference>
<dbReference type="OrthoDB" id="3941538at2759"/>
<dbReference type="STRING" id="1367422.A0A178ZF70"/>
<dbReference type="Gene3D" id="3.40.50.720">
    <property type="entry name" value="NAD(P)-binding Rossmann-like Domain"/>
    <property type="match status" value="1"/>
</dbReference>
<evidence type="ECO:0000256" key="4">
    <source>
        <dbReference type="ARBA" id="ARBA00022833"/>
    </source>
</evidence>
<dbReference type="InterPro" id="IPR002328">
    <property type="entry name" value="ADH_Zn_CS"/>
</dbReference>
<dbReference type="AlphaFoldDB" id="A0A178ZF70"/>
<evidence type="ECO:0000256" key="6">
    <source>
        <dbReference type="RuleBase" id="RU361277"/>
    </source>
</evidence>
<evidence type="ECO:0000313" key="10">
    <source>
        <dbReference type="Proteomes" id="UP000078343"/>
    </source>
</evidence>
<dbReference type="RefSeq" id="XP_018691200.1">
    <property type="nucleotide sequence ID" value="XM_018840079.1"/>
</dbReference>
<dbReference type="GeneID" id="30012739"/>
<evidence type="ECO:0000256" key="3">
    <source>
        <dbReference type="ARBA" id="ARBA00022723"/>
    </source>
</evidence>
<dbReference type="Pfam" id="PF08240">
    <property type="entry name" value="ADH_N"/>
    <property type="match status" value="1"/>
</dbReference>
<comment type="caution">
    <text evidence="9">The sequence shown here is derived from an EMBL/GenBank/DDBJ whole genome shotgun (WGS) entry which is preliminary data.</text>
</comment>
<evidence type="ECO:0000313" key="9">
    <source>
        <dbReference type="EMBL" id="OAP57833.1"/>
    </source>
</evidence>
<dbReference type="InterPro" id="IPR013154">
    <property type="entry name" value="ADH-like_N"/>
</dbReference>
<dbReference type="Proteomes" id="UP000078343">
    <property type="component" value="Unassembled WGS sequence"/>
</dbReference>
<comment type="similarity">
    <text evidence="2 6">Belongs to the zinc-containing alcohol dehydrogenase family.</text>
</comment>
<keyword evidence="10" id="KW-1185">Reference proteome</keyword>
<dbReference type="PROSITE" id="PS00059">
    <property type="entry name" value="ADH_ZINC"/>
    <property type="match status" value="1"/>
</dbReference>
<evidence type="ECO:0000259" key="8">
    <source>
        <dbReference type="SMART" id="SM00829"/>
    </source>
</evidence>
<dbReference type="GO" id="GO:0034079">
    <property type="term" value="P:butanediol biosynthetic process"/>
    <property type="evidence" value="ECO:0007669"/>
    <property type="project" value="TreeGrafter"/>
</dbReference>
<dbReference type="SUPFAM" id="SSF50129">
    <property type="entry name" value="GroES-like"/>
    <property type="match status" value="1"/>
</dbReference>
<reference evidence="9 10" key="1">
    <citation type="submission" date="2016-04" db="EMBL/GenBank/DDBJ databases">
        <title>Draft genome of Fonsecaea erecta CBS 125763.</title>
        <authorList>
            <person name="Weiss V.A."/>
            <person name="Vicente V.A."/>
            <person name="Raittz R.T."/>
            <person name="Moreno L.F."/>
            <person name="De Souza E.M."/>
            <person name="Pedrosa F.O."/>
            <person name="Steffens M.B."/>
            <person name="Faoro H."/>
            <person name="Tadra-Sfeir M.Z."/>
            <person name="Najafzadeh M.J."/>
            <person name="Felipe M.S."/>
            <person name="Teixeira M."/>
            <person name="Sun J."/>
            <person name="Xi L."/>
            <person name="Gomes R."/>
            <person name="De Azevedo C.M."/>
            <person name="Salgado C.G."/>
            <person name="Da Silva M.B."/>
            <person name="Nascimento M.F."/>
            <person name="Queiroz-Telles F."/>
            <person name="Attili D.S."/>
            <person name="Gorbushina A."/>
        </authorList>
    </citation>
    <scope>NUCLEOTIDE SEQUENCE [LARGE SCALE GENOMIC DNA]</scope>
    <source>
        <strain evidence="9 10">CBS 125763</strain>
    </source>
</reference>